<gene>
    <name evidence="2" type="ORF">DEAC_c11470</name>
</gene>
<reference evidence="2 3" key="1">
    <citation type="submission" date="2015-06" db="EMBL/GenBank/DDBJ databases">
        <title>Draft genome of the moderately acidophilic sulfate reducer Candidatus Desulfosporosinus acididurans strain M1.</title>
        <authorList>
            <person name="Poehlein A."/>
            <person name="Petzsch P."/>
            <person name="Johnson B.D."/>
            <person name="Schloemann M."/>
            <person name="Daniel R."/>
            <person name="Muehling M."/>
        </authorList>
    </citation>
    <scope>NUCLEOTIDE SEQUENCE [LARGE SCALE GENOMIC DNA]</scope>
    <source>
        <strain evidence="2 3">M1</strain>
    </source>
</reference>
<evidence type="ECO:0000313" key="2">
    <source>
        <dbReference type="EMBL" id="KLU67203.1"/>
    </source>
</evidence>
<evidence type="ECO:0000313" key="3">
    <source>
        <dbReference type="Proteomes" id="UP000036356"/>
    </source>
</evidence>
<dbReference type="Proteomes" id="UP000036356">
    <property type="component" value="Unassembled WGS sequence"/>
</dbReference>
<accession>A0A0J1FW34</accession>
<dbReference type="EMBL" id="LDZY01000003">
    <property type="protein sequence ID" value="KLU67203.1"/>
    <property type="molecule type" value="Genomic_DNA"/>
</dbReference>
<proteinExistence type="inferred from homology"/>
<dbReference type="RefSeq" id="WP_047809026.1">
    <property type="nucleotide sequence ID" value="NZ_LDZY01000003.1"/>
</dbReference>
<dbReference type="Gene3D" id="3.30.70.1880">
    <property type="entry name" value="Protein of unknown function DUF881"/>
    <property type="match status" value="1"/>
</dbReference>
<evidence type="ECO:0000256" key="1">
    <source>
        <dbReference type="ARBA" id="ARBA00009108"/>
    </source>
</evidence>
<organism evidence="2 3">
    <name type="scientific">Desulfosporosinus acididurans</name>
    <dbReference type="NCBI Taxonomy" id="476652"/>
    <lineage>
        <taxon>Bacteria</taxon>
        <taxon>Bacillati</taxon>
        <taxon>Bacillota</taxon>
        <taxon>Clostridia</taxon>
        <taxon>Eubacteriales</taxon>
        <taxon>Desulfitobacteriaceae</taxon>
        <taxon>Desulfosporosinus</taxon>
    </lineage>
</organism>
<comment type="similarity">
    <text evidence="1">Belongs to the UPF0749 family.</text>
</comment>
<dbReference type="STRING" id="476652.DEAC_c11470"/>
<protein>
    <recommendedName>
        <fullName evidence="4">DUF881 domain-containing protein</fullName>
    </recommendedName>
</protein>
<dbReference type="AlphaFoldDB" id="A0A0J1FW34"/>
<dbReference type="PANTHER" id="PTHR37313">
    <property type="entry name" value="UPF0749 PROTEIN RV1825"/>
    <property type="match status" value="1"/>
</dbReference>
<evidence type="ECO:0008006" key="4">
    <source>
        <dbReference type="Google" id="ProtNLM"/>
    </source>
</evidence>
<sequence>MQLEIRERSLLGLGSVLIGFLFVMLLKAHGIAGNDPLGQETAVPNLVQTELENQQISVENDKLRQELAKYAQGQSASTLANQQLQDAEMNSGLIAVSGPGLRITLDDSKRTVQGQDDLNNYYIHEQYIREIFNALWNGGAEAIAVNGQRVTTNTEVFCGGSFIQINGTRQMPPYVIEAIGDKTNLTAALKFYGWDRLGDFQQQYGITRKLEIEQNLILPAGKLKPYRFAQPVKEGT</sequence>
<dbReference type="PANTHER" id="PTHR37313:SF2">
    <property type="entry name" value="UPF0749 PROTEIN YLXX"/>
    <property type="match status" value="1"/>
</dbReference>
<dbReference type="Pfam" id="PF05949">
    <property type="entry name" value="DUF881"/>
    <property type="match status" value="1"/>
</dbReference>
<comment type="caution">
    <text evidence="2">The sequence shown here is derived from an EMBL/GenBank/DDBJ whole genome shotgun (WGS) entry which is preliminary data.</text>
</comment>
<name>A0A0J1FW34_9FIRM</name>
<dbReference type="PATRIC" id="fig|476652.3.peg.1172"/>
<dbReference type="InterPro" id="IPR010273">
    <property type="entry name" value="DUF881"/>
</dbReference>
<keyword evidence="3" id="KW-1185">Reference proteome</keyword>